<dbReference type="Pfam" id="PF13715">
    <property type="entry name" value="CarbopepD_reg_2"/>
    <property type="match status" value="1"/>
</dbReference>
<proteinExistence type="predicted"/>
<reference evidence="2" key="1">
    <citation type="journal article" date="2019" name="Sci. Rep.">
        <title>Draft genome of Tanacetum cinerariifolium, the natural source of mosquito coil.</title>
        <authorList>
            <person name="Yamashiro T."/>
            <person name="Shiraishi A."/>
            <person name="Satake H."/>
            <person name="Nakayama K."/>
        </authorList>
    </citation>
    <scope>NUCLEOTIDE SEQUENCE</scope>
</reference>
<feature type="non-terminal residue" evidence="2">
    <location>
        <position position="158"/>
    </location>
</feature>
<gene>
    <name evidence="2" type="ORF">Tci_882329</name>
</gene>
<sequence>MTQSVYRTALLQRTLALLACGLPTAWAAPAMAASLRDATGILRPAAPIPVAGRVTGADGAGLPGVTVLVRGTSTGTSTGADGSFSITAPEGSTLLFSFVGFVSQAVVVTPTNASSLNVKLVESAQGLNEIVVVGYGTQERQDVTGAISSVSGRDIASQ</sequence>
<dbReference type="EMBL" id="BKCJ011251736">
    <property type="protein sequence ID" value="GFD10360.1"/>
    <property type="molecule type" value="Genomic_DNA"/>
</dbReference>
<evidence type="ECO:0008006" key="3">
    <source>
        <dbReference type="Google" id="ProtNLM"/>
    </source>
</evidence>
<accession>A0A699TKN5</accession>
<dbReference type="InterPro" id="IPR008969">
    <property type="entry name" value="CarboxyPept-like_regulatory"/>
</dbReference>
<organism evidence="2">
    <name type="scientific">Tanacetum cinerariifolium</name>
    <name type="common">Dalmatian daisy</name>
    <name type="synonym">Chrysanthemum cinerariifolium</name>
    <dbReference type="NCBI Taxonomy" id="118510"/>
    <lineage>
        <taxon>Eukaryota</taxon>
        <taxon>Viridiplantae</taxon>
        <taxon>Streptophyta</taxon>
        <taxon>Embryophyta</taxon>
        <taxon>Tracheophyta</taxon>
        <taxon>Spermatophyta</taxon>
        <taxon>Magnoliopsida</taxon>
        <taxon>eudicotyledons</taxon>
        <taxon>Gunneridae</taxon>
        <taxon>Pentapetalae</taxon>
        <taxon>asterids</taxon>
        <taxon>campanulids</taxon>
        <taxon>Asterales</taxon>
        <taxon>Asteraceae</taxon>
        <taxon>Asteroideae</taxon>
        <taxon>Anthemideae</taxon>
        <taxon>Anthemidinae</taxon>
        <taxon>Tanacetum</taxon>
    </lineage>
</organism>
<dbReference type="Gene3D" id="2.60.40.1120">
    <property type="entry name" value="Carboxypeptidase-like, regulatory domain"/>
    <property type="match status" value="1"/>
</dbReference>
<feature type="chain" id="PRO_5025692979" description="TonB-dependent receptor plug domain-containing protein" evidence="1">
    <location>
        <begin position="28"/>
        <end position="158"/>
    </location>
</feature>
<comment type="caution">
    <text evidence="2">The sequence shown here is derived from an EMBL/GenBank/DDBJ whole genome shotgun (WGS) entry which is preliminary data.</text>
</comment>
<name>A0A699TKN5_TANCI</name>
<protein>
    <recommendedName>
        <fullName evidence="3">TonB-dependent receptor plug domain-containing protein</fullName>
    </recommendedName>
</protein>
<evidence type="ECO:0000256" key="1">
    <source>
        <dbReference type="SAM" id="SignalP"/>
    </source>
</evidence>
<feature type="signal peptide" evidence="1">
    <location>
        <begin position="1"/>
        <end position="27"/>
    </location>
</feature>
<dbReference type="AlphaFoldDB" id="A0A699TKN5"/>
<evidence type="ECO:0000313" key="2">
    <source>
        <dbReference type="EMBL" id="GFD10360.1"/>
    </source>
</evidence>
<dbReference type="SUPFAM" id="SSF49464">
    <property type="entry name" value="Carboxypeptidase regulatory domain-like"/>
    <property type="match status" value="1"/>
</dbReference>
<keyword evidence="1" id="KW-0732">Signal</keyword>